<dbReference type="EMBL" id="MRZV01000572">
    <property type="protein sequence ID" value="PIK47592.1"/>
    <property type="molecule type" value="Genomic_DNA"/>
</dbReference>
<evidence type="ECO:0000313" key="1">
    <source>
        <dbReference type="EMBL" id="PIK47592.1"/>
    </source>
</evidence>
<sequence length="78" mass="8624">MAACNLSWALKRVSCHYRVLPPARCSFFGFSVYESIRVSRTSGGPSPGNFRGRTSFAISRTQSQFFVPLDQNSVIGAF</sequence>
<reference evidence="1 2" key="1">
    <citation type="journal article" date="2017" name="PLoS Biol.">
        <title>The sea cucumber genome provides insights into morphological evolution and visceral regeneration.</title>
        <authorList>
            <person name="Zhang X."/>
            <person name="Sun L."/>
            <person name="Yuan J."/>
            <person name="Sun Y."/>
            <person name="Gao Y."/>
            <person name="Zhang L."/>
            <person name="Li S."/>
            <person name="Dai H."/>
            <person name="Hamel J.F."/>
            <person name="Liu C."/>
            <person name="Yu Y."/>
            <person name="Liu S."/>
            <person name="Lin W."/>
            <person name="Guo K."/>
            <person name="Jin S."/>
            <person name="Xu P."/>
            <person name="Storey K.B."/>
            <person name="Huan P."/>
            <person name="Zhang T."/>
            <person name="Zhou Y."/>
            <person name="Zhang J."/>
            <person name="Lin C."/>
            <person name="Li X."/>
            <person name="Xing L."/>
            <person name="Huo D."/>
            <person name="Sun M."/>
            <person name="Wang L."/>
            <person name="Mercier A."/>
            <person name="Li F."/>
            <person name="Yang H."/>
            <person name="Xiang J."/>
        </authorList>
    </citation>
    <scope>NUCLEOTIDE SEQUENCE [LARGE SCALE GENOMIC DNA]</scope>
    <source>
        <strain evidence="1">Shaxun</strain>
        <tissue evidence="1">Muscle</tissue>
    </source>
</reference>
<evidence type="ECO:0000313" key="2">
    <source>
        <dbReference type="Proteomes" id="UP000230750"/>
    </source>
</evidence>
<name>A0A2G8KHX0_STIJA</name>
<keyword evidence="2" id="KW-1185">Reference proteome</keyword>
<organism evidence="1 2">
    <name type="scientific">Stichopus japonicus</name>
    <name type="common">Sea cucumber</name>
    <dbReference type="NCBI Taxonomy" id="307972"/>
    <lineage>
        <taxon>Eukaryota</taxon>
        <taxon>Metazoa</taxon>
        <taxon>Echinodermata</taxon>
        <taxon>Eleutherozoa</taxon>
        <taxon>Echinozoa</taxon>
        <taxon>Holothuroidea</taxon>
        <taxon>Aspidochirotacea</taxon>
        <taxon>Aspidochirotida</taxon>
        <taxon>Stichopodidae</taxon>
        <taxon>Apostichopus</taxon>
    </lineage>
</organism>
<protein>
    <submittedName>
        <fullName evidence="1">Uncharacterized protein</fullName>
    </submittedName>
</protein>
<dbReference type="AlphaFoldDB" id="A0A2G8KHX0"/>
<dbReference type="Proteomes" id="UP000230750">
    <property type="component" value="Unassembled WGS sequence"/>
</dbReference>
<gene>
    <name evidence="1" type="ORF">BSL78_15546</name>
</gene>
<accession>A0A2G8KHX0</accession>
<proteinExistence type="predicted"/>
<comment type="caution">
    <text evidence="1">The sequence shown here is derived from an EMBL/GenBank/DDBJ whole genome shotgun (WGS) entry which is preliminary data.</text>
</comment>